<evidence type="ECO:0000313" key="11">
    <source>
        <dbReference type="EMBL" id="MBW6433388.1"/>
    </source>
</evidence>
<dbReference type="PANTHER" id="PTHR31062">
    <property type="entry name" value="XYLOGLUCAN ENDOTRANSGLUCOSYLASE/HYDROLASE PROTEIN 8-RELATED"/>
    <property type="match status" value="1"/>
</dbReference>
<evidence type="ECO:0000256" key="3">
    <source>
        <dbReference type="ARBA" id="ARBA00012690"/>
    </source>
</evidence>
<dbReference type="CDD" id="cd02175">
    <property type="entry name" value="GH16_lichenase"/>
    <property type="match status" value="1"/>
</dbReference>
<dbReference type="EMBL" id="JAHXZI010000003">
    <property type="protein sequence ID" value="MBW6433388.1"/>
    <property type="molecule type" value="Genomic_DNA"/>
</dbReference>
<comment type="similarity">
    <text evidence="2">Belongs to the glycosyl hydrolase 16 family.</text>
</comment>
<dbReference type="SUPFAM" id="SSF49899">
    <property type="entry name" value="Concanavalin A-like lectins/glucanases"/>
    <property type="match status" value="1"/>
</dbReference>
<evidence type="ECO:0000259" key="10">
    <source>
        <dbReference type="PROSITE" id="PS51762"/>
    </source>
</evidence>
<feature type="domain" description="GH16" evidence="10">
    <location>
        <begin position="28"/>
        <end position="267"/>
    </location>
</feature>
<name>A0ABS7AZ75_9ACTN</name>
<dbReference type="Pfam" id="PF00722">
    <property type="entry name" value="Glyco_hydro_16"/>
    <property type="match status" value="1"/>
</dbReference>
<reference evidence="11 12" key="1">
    <citation type="journal article" date="2013" name="Antonie Van Leeuwenhoek">
        <title>Actinoplanes hulinensis sp. nov., a novel actinomycete isolated from soybean root (Glycine max (L.) Merr).</title>
        <authorList>
            <person name="Shen Y."/>
            <person name="Liu C."/>
            <person name="Wang X."/>
            <person name="Zhao J."/>
            <person name="Jia F."/>
            <person name="Zhang Y."/>
            <person name="Wang L."/>
            <person name="Yang D."/>
            <person name="Xiang W."/>
        </authorList>
    </citation>
    <scope>NUCLEOTIDE SEQUENCE [LARGE SCALE GENOMIC DNA]</scope>
    <source>
        <strain evidence="11 12">NEAU-M9</strain>
    </source>
</reference>
<evidence type="ECO:0000256" key="4">
    <source>
        <dbReference type="ARBA" id="ARBA00014569"/>
    </source>
</evidence>
<dbReference type="RefSeq" id="WP_220142928.1">
    <property type="nucleotide sequence ID" value="NZ_JAHXZI010000003.1"/>
</dbReference>
<dbReference type="NCBIfam" id="NF047856">
    <property type="entry name" value="BGlucanaseBglS"/>
    <property type="match status" value="1"/>
</dbReference>
<protein>
    <recommendedName>
        <fullName evidence="4">Beta-glucanase</fullName>
        <ecNumber evidence="3">3.2.1.73</ecNumber>
    </recommendedName>
    <alternativeName>
        <fullName evidence="9">1,3-1,4-beta-D-glucan 4-glucanohydrolase</fullName>
    </alternativeName>
    <alternativeName>
        <fullName evidence="8">Endo-beta-1,3-1,4 glucanase</fullName>
    </alternativeName>
    <alternativeName>
        <fullName evidence="7">Lichenase</fullName>
    </alternativeName>
</protein>
<keyword evidence="6" id="KW-0326">Glycosidase</keyword>
<dbReference type="PROSITE" id="PS01034">
    <property type="entry name" value="GH16_1"/>
    <property type="match status" value="1"/>
</dbReference>
<evidence type="ECO:0000256" key="8">
    <source>
        <dbReference type="ARBA" id="ARBA00029771"/>
    </source>
</evidence>
<evidence type="ECO:0000256" key="2">
    <source>
        <dbReference type="ARBA" id="ARBA00006865"/>
    </source>
</evidence>
<comment type="caution">
    <text evidence="11">The sequence shown here is derived from an EMBL/GenBank/DDBJ whole genome shotgun (WGS) entry which is preliminary data.</text>
</comment>
<proteinExistence type="inferred from homology"/>
<accession>A0ABS7AZ75</accession>
<gene>
    <name evidence="11" type="ORF">KZ829_06475</name>
</gene>
<dbReference type="Gene3D" id="2.60.120.200">
    <property type="match status" value="1"/>
</dbReference>
<dbReference type="PROSITE" id="PS51762">
    <property type="entry name" value="GH16_2"/>
    <property type="match status" value="1"/>
</dbReference>
<dbReference type="PRINTS" id="PR00737">
    <property type="entry name" value="GLHYDRLASE16"/>
</dbReference>
<organism evidence="11 12">
    <name type="scientific">Actinoplanes hulinensis</name>
    <dbReference type="NCBI Taxonomy" id="1144547"/>
    <lineage>
        <taxon>Bacteria</taxon>
        <taxon>Bacillati</taxon>
        <taxon>Actinomycetota</taxon>
        <taxon>Actinomycetes</taxon>
        <taxon>Micromonosporales</taxon>
        <taxon>Micromonosporaceae</taxon>
        <taxon>Actinoplanes</taxon>
    </lineage>
</organism>
<comment type="catalytic activity">
    <reaction evidence="1">
        <text>Hydrolysis of (1-&gt;4)-beta-D-glucosidic linkages in beta-D-glucans containing (1-&gt;3)- and (1-&gt;4)-bonds.</text>
        <dbReference type="EC" id="3.2.1.73"/>
    </reaction>
</comment>
<keyword evidence="12" id="KW-1185">Reference proteome</keyword>
<evidence type="ECO:0000313" key="12">
    <source>
        <dbReference type="Proteomes" id="UP001519863"/>
    </source>
</evidence>
<evidence type="ECO:0000256" key="6">
    <source>
        <dbReference type="ARBA" id="ARBA00023295"/>
    </source>
</evidence>
<evidence type="ECO:0000256" key="5">
    <source>
        <dbReference type="ARBA" id="ARBA00022801"/>
    </source>
</evidence>
<sequence>MTKPVELETSVTITRSRAPKALAAAILCTVAALTAPGAEPAAAAIGPSFVDNFNGFDTARWYKADGYSNGGVFNAGWRADHVWFNGGVMGLNLDTQSCPGGCSGKPYAAGEYRTTDLYSYGRFEVRMKAVKNPGTVTSFFTYTGPSDGQPWDEIDVEILGKNTTQMQVNYFTNGVGGHETVINLGFDAASGYHNYAFEWWNGGTINWFVDGVLVHQENGSRGPLPTHPQRIMMNLWPGIGVDSWLGPFTYPGTKLTATYDWAKYTKY</sequence>
<keyword evidence="5 11" id="KW-0378">Hydrolase</keyword>
<dbReference type="Proteomes" id="UP001519863">
    <property type="component" value="Unassembled WGS sequence"/>
</dbReference>
<dbReference type="InterPro" id="IPR008264">
    <property type="entry name" value="Beta_glucanase"/>
</dbReference>
<dbReference type="InterPro" id="IPR008263">
    <property type="entry name" value="GH16_AS"/>
</dbReference>
<evidence type="ECO:0000256" key="9">
    <source>
        <dbReference type="ARBA" id="ARBA00031665"/>
    </source>
</evidence>
<dbReference type="GO" id="GO:0016787">
    <property type="term" value="F:hydrolase activity"/>
    <property type="evidence" value="ECO:0007669"/>
    <property type="project" value="UniProtKB-KW"/>
</dbReference>
<dbReference type="EC" id="3.2.1.73" evidence="3"/>
<dbReference type="InterPro" id="IPR013320">
    <property type="entry name" value="ConA-like_dom_sf"/>
</dbReference>
<evidence type="ECO:0000256" key="1">
    <source>
        <dbReference type="ARBA" id="ARBA00000481"/>
    </source>
</evidence>
<dbReference type="InterPro" id="IPR000757">
    <property type="entry name" value="Beta-glucanase-like"/>
</dbReference>
<evidence type="ECO:0000256" key="7">
    <source>
        <dbReference type="ARBA" id="ARBA00029722"/>
    </source>
</evidence>
<dbReference type="InterPro" id="IPR044791">
    <property type="entry name" value="Beta-glucanase/XTH"/>
</dbReference>